<dbReference type="KEGG" id="egt:105971393"/>
<evidence type="ECO:0000256" key="1">
    <source>
        <dbReference type="ARBA" id="ARBA00022837"/>
    </source>
</evidence>
<evidence type="ECO:0000313" key="3">
    <source>
        <dbReference type="EMBL" id="EYU25416.1"/>
    </source>
</evidence>
<dbReference type="SUPFAM" id="SSF47473">
    <property type="entry name" value="EF-hand"/>
    <property type="match status" value="1"/>
</dbReference>
<dbReference type="PROSITE" id="PS00018">
    <property type="entry name" value="EF_HAND_1"/>
    <property type="match status" value="1"/>
</dbReference>
<evidence type="ECO:0000259" key="2">
    <source>
        <dbReference type="PROSITE" id="PS50222"/>
    </source>
</evidence>
<dbReference type="AlphaFoldDB" id="A0A022QBT3"/>
<dbReference type="EMBL" id="KI632002">
    <property type="protein sequence ID" value="EYU25416.1"/>
    <property type="molecule type" value="Genomic_DNA"/>
</dbReference>
<dbReference type="PROSITE" id="PS50222">
    <property type="entry name" value="EF_HAND_2"/>
    <property type="match status" value="2"/>
</dbReference>
<dbReference type="Gene3D" id="1.10.238.10">
    <property type="entry name" value="EF-hand"/>
    <property type="match status" value="1"/>
</dbReference>
<dbReference type="GO" id="GO:0005737">
    <property type="term" value="C:cytoplasm"/>
    <property type="evidence" value="ECO:0000318"/>
    <property type="project" value="GO_Central"/>
</dbReference>
<feature type="domain" description="EF-hand" evidence="2">
    <location>
        <begin position="18"/>
        <end position="53"/>
    </location>
</feature>
<feature type="domain" description="EF-hand" evidence="2">
    <location>
        <begin position="54"/>
        <end position="89"/>
    </location>
</feature>
<dbReference type="Pfam" id="PF13202">
    <property type="entry name" value="EF-hand_5"/>
    <property type="match status" value="2"/>
</dbReference>
<organism evidence="3 4">
    <name type="scientific">Erythranthe guttata</name>
    <name type="common">Yellow monkey flower</name>
    <name type="synonym">Mimulus guttatus</name>
    <dbReference type="NCBI Taxonomy" id="4155"/>
    <lineage>
        <taxon>Eukaryota</taxon>
        <taxon>Viridiplantae</taxon>
        <taxon>Streptophyta</taxon>
        <taxon>Embryophyta</taxon>
        <taxon>Tracheophyta</taxon>
        <taxon>Spermatophyta</taxon>
        <taxon>Magnoliopsida</taxon>
        <taxon>eudicotyledons</taxon>
        <taxon>Gunneridae</taxon>
        <taxon>Pentapetalae</taxon>
        <taxon>asterids</taxon>
        <taxon>lamiids</taxon>
        <taxon>Lamiales</taxon>
        <taxon>Phrymaceae</taxon>
        <taxon>Erythranthe</taxon>
    </lineage>
</organism>
<name>A0A022QBT3_ERYGU</name>
<dbReference type="InterPro" id="IPR011992">
    <property type="entry name" value="EF-hand-dom_pair"/>
</dbReference>
<accession>A0A022QBT3</accession>
<dbReference type="GO" id="GO:0030234">
    <property type="term" value="F:enzyme regulator activity"/>
    <property type="evidence" value="ECO:0000318"/>
    <property type="project" value="GO_Central"/>
</dbReference>
<reference evidence="3 4" key="1">
    <citation type="journal article" date="2013" name="Proc. Natl. Acad. Sci. U.S.A.">
        <title>Fine-scale variation in meiotic recombination in Mimulus inferred from population shotgun sequencing.</title>
        <authorList>
            <person name="Hellsten U."/>
            <person name="Wright K.M."/>
            <person name="Jenkins J."/>
            <person name="Shu S."/>
            <person name="Yuan Y."/>
            <person name="Wessler S.R."/>
            <person name="Schmutz J."/>
            <person name="Willis J.H."/>
            <person name="Rokhsar D.S."/>
        </authorList>
    </citation>
    <scope>NUCLEOTIDE SEQUENCE [LARGE SCALE GENOMIC DNA]</scope>
    <source>
        <strain evidence="4">cv. DUN x IM62</strain>
    </source>
</reference>
<dbReference type="SMART" id="SM00054">
    <property type="entry name" value="EFh"/>
    <property type="match status" value="1"/>
</dbReference>
<gene>
    <name evidence="3" type="ORF">MIMGU_mgv1a016979mg</name>
</gene>
<dbReference type="eggNOG" id="ENOG502S8T2">
    <property type="taxonomic scope" value="Eukaryota"/>
</dbReference>
<sequence>MAITTSRHRAPTDGKIEISVEEFKLWLKKFDTDKDGRISVEELRRAVRANGGWFSKSKAKRGVKLADKNFNGTIDDHEISNLMEFAEKHLGLRIIPTH</sequence>
<keyword evidence="4" id="KW-1185">Reference proteome</keyword>
<dbReference type="OMA" id="WIMEFDS"/>
<evidence type="ECO:0000313" key="4">
    <source>
        <dbReference type="Proteomes" id="UP000030748"/>
    </source>
</evidence>
<dbReference type="GO" id="GO:0005509">
    <property type="term" value="F:calcium ion binding"/>
    <property type="evidence" value="ECO:0000318"/>
    <property type="project" value="GO_Central"/>
</dbReference>
<dbReference type="OrthoDB" id="26525at2759"/>
<dbReference type="PhylomeDB" id="A0A022QBT3"/>
<dbReference type="Proteomes" id="UP000030748">
    <property type="component" value="Unassembled WGS sequence"/>
</dbReference>
<dbReference type="InterPro" id="IPR002048">
    <property type="entry name" value="EF_hand_dom"/>
</dbReference>
<dbReference type="InterPro" id="IPR018247">
    <property type="entry name" value="EF_Hand_1_Ca_BS"/>
</dbReference>
<keyword evidence="1" id="KW-0106">Calcium</keyword>
<protein>
    <recommendedName>
        <fullName evidence="2">EF-hand domain-containing protein</fullName>
    </recommendedName>
</protein>
<proteinExistence type="predicted"/>